<proteinExistence type="predicted"/>
<organism evidence="2 3">
    <name type="scientific">Ramlibacter agri</name>
    <dbReference type="NCBI Taxonomy" id="2728837"/>
    <lineage>
        <taxon>Bacteria</taxon>
        <taxon>Pseudomonadati</taxon>
        <taxon>Pseudomonadota</taxon>
        <taxon>Betaproteobacteria</taxon>
        <taxon>Burkholderiales</taxon>
        <taxon>Comamonadaceae</taxon>
        <taxon>Ramlibacter</taxon>
    </lineage>
</organism>
<sequence>MSSFQQQFAQALLAGTELATQPGFAVYRNTVAQGCIDALEANFPTVLRLVGGEWFRSAAGGFARSHPPQDGRLLLYGDDAFPAFLQALPTTADLPWLAGIARLDALWRASHAAADAPVLDAGELAGLSPEALGAQVLQPHPAARWLWFDELPVAGIWSRNRDGSDADFAWQGDGVLLTRPEGDVRWRPLSHAGCAFLDACAHGSTLGDAAQHCLDLDARINLAALLQQLLQAGAFTRS</sequence>
<evidence type="ECO:0000313" key="2">
    <source>
        <dbReference type="EMBL" id="NML43616.1"/>
    </source>
</evidence>
<dbReference type="Proteomes" id="UP000541185">
    <property type="component" value="Unassembled WGS sequence"/>
</dbReference>
<dbReference type="EMBL" id="JABBFX010000001">
    <property type="protein sequence ID" value="NML43616.1"/>
    <property type="molecule type" value="Genomic_DNA"/>
</dbReference>
<dbReference type="Pfam" id="PF09836">
    <property type="entry name" value="DUF2063"/>
    <property type="match status" value="1"/>
</dbReference>
<name>A0A848GY56_9BURK</name>
<evidence type="ECO:0000259" key="1">
    <source>
        <dbReference type="Pfam" id="PF09836"/>
    </source>
</evidence>
<protein>
    <submittedName>
        <fullName evidence="2">DUF2063 domain-containing protein</fullName>
    </submittedName>
</protein>
<gene>
    <name evidence="2" type="ORF">HHL11_07635</name>
</gene>
<keyword evidence="3" id="KW-1185">Reference proteome</keyword>
<accession>A0A848GY56</accession>
<reference evidence="2 3" key="1">
    <citation type="submission" date="2020-04" db="EMBL/GenBank/DDBJ databases">
        <title>Ramlibacter sp. G-1-2-2 isolated from soil.</title>
        <authorList>
            <person name="Dahal R.H."/>
        </authorList>
    </citation>
    <scope>NUCLEOTIDE SEQUENCE [LARGE SCALE GENOMIC DNA]</scope>
    <source>
        <strain evidence="2 3">G-1-2-2</strain>
    </source>
</reference>
<dbReference type="AlphaFoldDB" id="A0A848GY56"/>
<comment type="caution">
    <text evidence="2">The sequence shown here is derived from an EMBL/GenBank/DDBJ whole genome shotgun (WGS) entry which is preliminary data.</text>
</comment>
<feature type="domain" description="Putative DNA-binding" evidence="1">
    <location>
        <begin position="4"/>
        <end position="85"/>
    </location>
</feature>
<evidence type="ECO:0000313" key="3">
    <source>
        <dbReference type="Proteomes" id="UP000541185"/>
    </source>
</evidence>
<dbReference type="InterPro" id="IPR018640">
    <property type="entry name" value="DUF2063"/>
</dbReference>
<dbReference type="RefSeq" id="WP_169417813.1">
    <property type="nucleotide sequence ID" value="NZ_JABBFX010000001.1"/>
</dbReference>